<dbReference type="InterPro" id="IPR016163">
    <property type="entry name" value="Ald_DH_C"/>
</dbReference>
<dbReference type="GO" id="GO:0016620">
    <property type="term" value="F:oxidoreductase activity, acting on the aldehyde or oxo group of donors, NAD or NADP as acceptor"/>
    <property type="evidence" value="ECO:0007669"/>
    <property type="project" value="InterPro"/>
</dbReference>
<proteinExistence type="inferred from homology"/>
<evidence type="ECO:0000259" key="5">
    <source>
        <dbReference type="Pfam" id="PF00171"/>
    </source>
</evidence>
<evidence type="ECO:0000256" key="3">
    <source>
        <dbReference type="PROSITE-ProRule" id="PRU10007"/>
    </source>
</evidence>
<comment type="similarity">
    <text evidence="1 4">Belongs to the aldehyde dehydrogenase family.</text>
</comment>
<dbReference type="FunFam" id="3.40.605.10:FF:000007">
    <property type="entry name" value="NAD/NADP-dependent betaine aldehyde dehydrogenase"/>
    <property type="match status" value="1"/>
</dbReference>
<dbReference type="Gene3D" id="3.40.309.10">
    <property type="entry name" value="Aldehyde Dehydrogenase, Chain A, domain 2"/>
    <property type="match status" value="1"/>
</dbReference>
<evidence type="ECO:0000256" key="2">
    <source>
        <dbReference type="ARBA" id="ARBA00023002"/>
    </source>
</evidence>
<dbReference type="EMBL" id="FN653089">
    <property type="protein sequence ID" value="CBY11616.1"/>
    <property type="molecule type" value="Genomic_DNA"/>
</dbReference>
<dbReference type="AlphaFoldDB" id="E4XP28"/>
<feature type="active site" evidence="3">
    <location>
        <position position="261"/>
    </location>
</feature>
<dbReference type="OrthoDB" id="310895at2759"/>
<dbReference type="Pfam" id="PF00171">
    <property type="entry name" value="Aldedh"/>
    <property type="match status" value="1"/>
</dbReference>
<dbReference type="Gene3D" id="3.40.605.10">
    <property type="entry name" value="Aldehyde Dehydrogenase, Chain A, domain 1"/>
    <property type="match status" value="1"/>
</dbReference>
<dbReference type="PROSITE" id="PS00687">
    <property type="entry name" value="ALDEHYDE_DEHYDR_GLU"/>
    <property type="match status" value="1"/>
</dbReference>
<feature type="domain" description="Aldehyde dehydrogenase" evidence="5">
    <location>
        <begin position="32"/>
        <end position="484"/>
    </location>
</feature>
<organism evidence="6">
    <name type="scientific">Oikopleura dioica</name>
    <name type="common">Tunicate</name>
    <dbReference type="NCBI Taxonomy" id="34765"/>
    <lineage>
        <taxon>Eukaryota</taxon>
        <taxon>Metazoa</taxon>
        <taxon>Chordata</taxon>
        <taxon>Tunicata</taxon>
        <taxon>Appendicularia</taxon>
        <taxon>Copelata</taxon>
        <taxon>Oikopleuridae</taxon>
        <taxon>Oikopleura</taxon>
    </lineage>
</organism>
<evidence type="ECO:0000256" key="4">
    <source>
        <dbReference type="RuleBase" id="RU003345"/>
    </source>
</evidence>
<dbReference type="PROSITE" id="PS00070">
    <property type="entry name" value="ALDEHYDE_DEHYDR_CYS"/>
    <property type="match status" value="1"/>
</dbReference>
<dbReference type="FunCoup" id="E4XP28">
    <property type="interactions" value="38"/>
</dbReference>
<dbReference type="InterPro" id="IPR016162">
    <property type="entry name" value="Ald_DH_N"/>
</dbReference>
<keyword evidence="2 4" id="KW-0560">Oxidoreductase</keyword>
<reference evidence="6" key="1">
    <citation type="journal article" date="2010" name="Science">
        <title>Plasticity of animal genome architecture unmasked by rapid evolution of a pelagic tunicate.</title>
        <authorList>
            <person name="Denoeud F."/>
            <person name="Henriet S."/>
            <person name="Mungpakdee S."/>
            <person name="Aury J.M."/>
            <person name="Da Silva C."/>
            <person name="Brinkmann H."/>
            <person name="Mikhaleva J."/>
            <person name="Olsen L.C."/>
            <person name="Jubin C."/>
            <person name="Canestro C."/>
            <person name="Bouquet J.M."/>
            <person name="Danks G."/>
            <person name="Poulain J."/>
            <person name="Campsteijn C."/>
            <person name="Adamski M."/>
            <person name="Cross I."/>
            <person name="Yadetie F."/>
            <person name="Muffato M."/>
            <person name="Louis A."/>
            <person name="Butcher S."/>
            <person name="Tsagkogeorga G."/>
            <person name="Konrad A."/>
            <person name="Singh S."/>
            <person name="Jensen M.F."/>
            <person name="Cong E.H."/>
            <person name="Eikeseth-Otteraa H."/>
            <person name="Noel B."/>
            <person name="Anthouard V."/>
            <person name="Porcel B.M."/>
            <person name="Kachouri-Lafond R."/>
            <person name="Nishino A."/>
            <person name="Ugolini M."/>
            <person name="Chourrout P."/>
            <person name="Nishida H."/>
            <person name="Aasland R."/>
            <person name="Huzurbazar S."/>
            <person name="Westhof E."/>
            <person name="Delsuc F."/>
            <person name="Lehrach H."/>
            <person name="Reinhardt R."/>
            <person name="Weissenbach J."/>
            <person name="Roy S.W."/>
            <person name="Artiguenave F."/>
            <person name="Postlethwait J.H."/>
            <person name="Manak J.R."/>
            <person name="Thompson E.M."/>
            <person name="Jaillon O."/>
            <person name="Du Pasquier L."/>
            <person name="Boudinot P."/>
            <person name="Liberles D.A."/>
            <person name="Volff J.N."/>
            <person name="Philippe H."/>
            <person name="Lenhard B."/>
            <person name="Roest Crollius H."/>
            <person name="Wincker P."/>
            <person name="Chourrout D."/>
        </authorList>
    </citation>
    <scope>NUCLEOTIDE SEQUENCE [LARGE SCALE GENOMIC DNA]</scope>
</reference>
<dbReference type="InterPro" id="IPR015590">
    <property type="entry name" value="Aldehyde_DH_dom"/>
</dbReference>
<evidence type="ECO:0000256" key="1">
    <source>
        <dbReference type="ARBA" id="ARBA00009986"/>
    </source>
</evidence>
<dbReference type="InterPro" id="IPR016160">
    <property type="entry name" value="Ald_DH_CS_CYS"/>
</dbReference>
<accession>E4XP28</accession>
<gene>
    <name evidence="6" type="ORF">GSOID_T00016788001</name>
</gene>
<sequence>MMKRVSRRSLSSLKSLREGNLNFINGQRIDGSGSSFDVFEPRTGDLLCKIKSTSKKELDNALSIAKSAQLEWMQTSALERADVLHQAALLLEKYREEIAYVETVDNGKPILESRIDIQSAIDALKYCGGTSIALLAGETQSGNGWKGSSYRVPVGVCAGIGAWNYPIQVAAFKSAPALACGNAVIYKPSEFCPLSAVLLGEVFAEAGLPSGLYQVIQGQGELGRAISEHSAVDKISFTGSVPTGQAILRASAEHVRPVTLELGGKSPLVVFDDFDEDIAVQGILQANFYSQGQVCSNGTRVFLHENVYQTIKTKLIDAVDQIKVEDPLEDQTRFGALVSKQHLEKVQGFISRAISEGGKIVSSSRNIETDLGGYYMRPVVMECHDHMEMTKAEHFGPICQIYKFKTEEEVLRRANDSNLGLAAGVFTNDFHRVDRFIENFEAGTLYVNCYNLAPAELGFGGFKQSGIGKENGVEYVNQFTKLKTCFYPKEQSRKLRLKKSHENEAVQRTTLFLCPRRRSTDWRENSYTSIKTTNRPTTCSSRSSGSSRINWKYQFCSWH</sequence>
<dbReference type="Proteomes" id="UP000001307">
    <property type="component" value="Unassembled WGS sequence"/>
</dbReference>
<protein>
    <recommendedName>
        <fullName evidence="5">Aldehyde dehydrogenase domain-containing protein</fullName>
    </recommendedName>
</protein>
<dbReference type="InParanoid" id="E4XP28"/>
<evidence type="ECO:0000313" key="6">
    <source>
        <dbReference type="EMBL" id="CBY11616.1"/>
    </source>
</evidence>
<name>E4XP28_OIKDI</name>
<dbReference type="InterPro" id="IPR016161">
    <property type="entry name" value="Ald_DH/histidinol_DH"/>
</dbReference>
<evidence type="ECO:0000313" key="7">
    <source>
        <dbReference type="Proteomes" id="UP000001307"/>
    </source>
</evidence>
<dbReference type="SUPFAM" id="SSF53720">
    <property type="entry name" value="ALDH-like"/>
    <property type="match status" value="1"/>
</dbReference>
<dbReference type="PANTHER" id="PTHR11699">
    <property type="entry name" value="ALDEHYDE DEHYDROGENASE-RELATED"/>
    <property type="match status" value="1"/>
</dbReference>
<dbReference type="InterPro" id="IPR029510">
    <property type="entry name" value="Ald_DH_CS_GLU"/>
</dbReference>
<keyword evidence="7" id="KW-1185">Reference proteome</keyword>